<feature type="compositionally biased region" description="Basic and acidic residues" evidence="1">
    <location>
        <begin position="120"/>
        <end position="129"/>
    </location>
</feature>
<feature type="region of interest" description="Disordered" evidence="1">
    <location>
        <begin position="1"/>
        <end position="246"/>
    </location>
</feature>
<name>A0A834SNI8_9FABA</name>
<dbReference type="EMBL" id="JAAIUW010000012">
    <property type="protein sequence ID" value="KAF7805905.1"/>
    <property type="molecule type" value="Genomic_DNA"/>
</dbReference>
<dbReference type="Proteomes" id="UP000634136">
    <property type="component" value="Unassembled WGS sequence"/>
</dbReference>
<proteinExistence type="predicted"/>
<feature type="compositionally biased region" description="Basic and acidic residues" evidence="1">
    <location>
        <begin position="81"/>
        <end position="99"/>
    </location>
</feature>
<evidence type="ECO:0000313" key="2">
    <source>
        <dbReference type="EMBL" id="KAF7805905.1"/>
    </source>
</evidence>
<feature type="compositionally biased region" description="Basic and acidic residues" evidence="1">
    <location>
        <begin position="208"/>
        <end position="219"/>
    </location>
</feature>
<feature type="compositionally biased region" description="Basic and acidic residues" evidence="1">
    <location>
        <begin position="147"/>
        <end position="161"/>
    </location>
</feature>
<feature type="compositionally biased region" description="Polar residues" evidence="1">
    <location>
        <begin position="7"/>
        <end position="34"/>
    </location>
</feature>
<keyword evidence="3" id="KW-1185">Reference proteome</keyword>
<dbReference type="PANTHER" id="PTHR33871:SF22">
    <property type="match status" value="1"/>
</dbReference>
<protein>
    <submittedName>
        <fullName evidence="2">CLK4-associating serine/arginine rich protein-like</fullName>
    </submittedName>
</protein>
<evidence type="ECO:0000313" key="3">
    <source>
        <dbReference type="Proteomes" id="UP000634136"/>
    </source>
</evidence>
<dbReference type="AlphaFoldDB" id="A0A834SNI8"/>
<dbReference type="PANTHER" id="PTHR33871">
    <property type="entry name" value="OS05G0503100 PROTEIN-RELATED"/>
    <property type="match status" value="1"/>
</dbReference>
<comment type="caution">
    <text evidence="2">The sequence shown here is derived from an EMBL/GenBank/DDBJ whole genome shotgun (WGS) entry which is preliminary data.</text>
</comment>
<gene>
    <name evidence="2" type="ORF">G2W53_038066</name>
</gene>
<organism evidence="2 3">
    <name type="scientific">Senna tora</name>
    <dbReference type="NCBI Taxonomy" id="362788"/>
    <lineage>
        <taxon>Eukaryota</taxon>
        <taxon>Viridiplantae</taxon>
        <taxon>Streptophyta</taxon>
        <taxon>Embryophyta</taxon>
        <taxon>Tracheophyta</taxon>
        <taxon>Spermatophyta</taxon>
        <taxon>Magnoliopsida</taxon>
        <taxon>eudicotyledons</taxon>
        <taxon>Gunneridae</taxon>
        <taxon>Pentapetalae</taxon>
        <taxon>rosids</taxon>
        <taxon>fabids</taxon>
        <taxon>Fabales</taxon>
        <taxon>Fabaceae</taxon>
        <taxon>Caesalpinioideae</taxon>
        <taxon>Cassia clade</taxon>
        <taxon>Senna</taxon>
    </lineage>
</organism>
<dbReference type="OrthoDB" id="1922230at2759"/>
<feature type="compositionally biased region" description="Low complexity" evidence="1">
    <location>
        <begin position="108"/>
        <end position="119"/>
    </location>
</feature>
<feature type="compositionally biased region" description="Polar residues" evidence="1">
    <location>
        <begin position="176"/>
        <end position="185"/>
    </location>
</feature>
<accession>A0A834SNI8</accession>
<sequence>MGCCFSTPKTPNENPNHQNGLQVQKSPESISNSTREIDHRALPLPVEEETVKEVLSETPIPKPQVSILEEEKKSQMGPNEPRVENFEAKPKGVVEKAEEVSQLSEICSMSESFSTTTTITEKREEEATSKRWNRPPSSNAPRKRPYVGRERRAKSSPETKKIQGSARSVRGRESGQVATRKNNNVGPAGIRRDPGEGSARPSRRPRPPAKENGRDKNDDVPEEETVTETLDNPQKENIQRRKGQQGYCLGHPTSLLFSAHFKFSTVYGSPGSAQLTEGGLSLGAHS</sequence>
<evidence type="ECO:0000256" key="1">
    <source>
        <dbReference type="SAM" id="MobiDB-lite"/>
    </source>
</evidence>
<reference evidence="2" key="1">
    <citation type="submission" date="2020-09" db="EMBL/GenBank/DDBJ databases">
        <title>Genome-Enabled Discovery of Anthraquinone Biosynthesis in Senna tora.</title>
        <authorList>
            <person name="Kang S.-H."/>
            <person name="Pandey R.P."/>
            <person name="Lee C.-M."/>
            <person name="Sim J.-S."/>
            <person name="Jeong J.-T."/>
            <person name="Choi B.-S."/>
            <person name="Jung M."/>
            <person name="Ginzburg D."/>
            <person name="Zhao K."/>
            <person name="Won S.Y."/>
            <person name="Oh T.-J."/>
            <person name="Yu Y."/>
            <person name="Kim N.-H."/>
            <person name="Lee O.R."/>
            <person name="Lee T.-H."/>
            <person name="Bashyal P."/>
            <person name="Kim T.-S."/>
            <person name="Lee W.-H."/>
            <person name="Kawkins C."/>
            <person name="Kim C.-K."/>
            <person name="Kim J.S."/>
            <person name="Ahn B.O."/>
            <person name="Rhee S.Y."/>
            <person name="Sohng J.K."/>
        </authorList>
    </citation>
    <scope>NUCLEOTIDE SEQUENCE</scope>
    <source>
        <tissue evidence="2">Leaf</tissue>
    </source>
</reference>